<sequence>MIDVQPASGDDWTVIGWLWQAYRNDLSAIVDGLPRADGRYNHAWLDGWARSDDAAGYLVHEGDAPVAFAVVNRLTEGPHGIGAFWVVPARRRAGVGWDLALDVIRRHPGAWEIAFQQDNASAARFWRKVADEAFGTWTEEPRAVPGKPHVPPDTWLSGSN</sequence>
<proteinExistence type="predicted"/>
<dbReference type="Pfam" id="PF00583">
    <property type="entry name" value="Acetyltransf_1"/>
    <property type="match status" value="1"/>
</dbReference>
<evidence type="ECO:0000313" key="3">
    <source>
        <dbReference type="EMBL" id="RYP86520.1"/>
    </source>
</evidence>
<dbReference type="Gene3D" id="3.40.630.30">
    <property type="match status" value="1"/>
</dbReference>
<gene>
    <name evidence="3" type="ORF">EKO23_09490</name>
</gene>
<name>A0A4Q4ZEF7_9ACTN</name>
<keyword evidence="4" id="KW-1185">Reference proteome</keyword>
<organism evidence="3 4">
    <name type="scientific">Nocardioides guangzhouensis</name>
    <dbReference type="NCBI Taxonomy" id="2497878"/>
    <lineage>
        <taxon>Bacteria</taxon>
        <taxon>Bacillati</taxon>
        <taxon>Actinomycetota</taxon>
        <taxon>Actinomycetes</taxon>
        <taxon>Propionibacteriales</taxon>
        <taxon>Nocardioidaceae</taxon>
        <taxon>Nocardioides</taxon>
    </lineage>
</organism>
<dbReference type="RefSeq" id="WP_134716563.1">
    <property type="nucleotide sequence ID" value="NZ_SDKM01000011.1"/>
</dbReference>
<dbReference type="SUPFAM" id="SSF55729">
    <property type="entry name" value="Acyl-CoA N-acyltransferases (Nat)"/>
    <property type="match status" value="1"/>
</dbReference>
<evidence type="ECO:0000259" key="2">
    <source>
        <dbReference type="PROSITE" id="PS51186"/>
    </source>
</evidence>
<dbReference type="InterPro" id="IPR016181">
    <property type="entry name" value="Acyl_CoA_acyltransferase"/>
</dbReference>
<dbReference type="InterPro" id="IPR000182">
    <property type="entry name" value="GNAT_dom"/>
</dbReference>
<dbReference type="PROSITE" id="PS51186">
    <property type="entry name" value="GNAT"/>
    <property type="match status" value="1"/>
</dbReference>
<protein>
    <submittedName>
        <fullName evidence="3">GNAT family N-acetyltransferase</fullName>
    </submittedName>
</protein>
<dbReference type="OrthoDB" id="3627178at2"/>
<accession>A0A4Q4ZEF7</accession>
<keyword evidence="3" id="KW-0808">Transferase</keyword>
<evidence type="ECO:0000313" key="4">
    <source>
        <dbReference type="Proteomes" id="UP000295198"/>
    </source>
</evidence>
<feature type="region of interest" description="Disordered" evidence="1">
    <location>
        <begin position="140"/>
        <end position="160"/>
    </location>
</feature>
<comment type="caution">
    <text evidence="3">The sequence shown here is derived from an EMBL/GenBank/DDBJ whole genome shotgun (WGS) entry which is preliminary data.</text>
</comment>
<dbReference type="Proteomes" id="UP000295198">
    <property type="component" value="Unassembled WGS sequence"/>
</dbReference>
<reference evidence="3 4" key="1">
    <citation type="submission" date="2019-01" db="EMBL/GenBank/DDBJ databases">
        <title>Nocardioides guangzhouensis sp. nov., an actinobacterium isolated from soil.</title>
        <authorList>
            <person name="Fu Y."/>
            <person name="Cai Y."/>
            <person name="Lin Z."/>
            <person name="Chen P."/>
        </authorList>
    </citation>
    <scope>NUCLEOTIDE SEQUENCE [LARGE SCALE GENOMIC DNA]</scope>
    <source>
        <strain evidence="3 4">130</strain>
    </source>
</reference>
<dbReference type="EMBL" id="SDKM01000011">
    <property type="protein sequence ID" value="RYP86520.1"/>
    <property type="molecule type" value="Genomic_DNA"/>
</dbReference>
<dbReference type="AlphaFoldDB" id="A0A4Q4ZEF7"/>
<dbReference type="GO" id="GO:0016747">
    <property type="term" value="F:acyltransferase activity, transferring groups other than amino-acyl groups"/>
    <property type="evidence" value="ECO:0007669"/>
    <property type="project" value="InterPro"/>
</dbReference>
<feature type="domain" description="N-acetyltransferase" evidence="2">
    <location>
        <begin position="16"/>
        <end position="157"/>
    </location>
</feature>
<evidence type="ECO:0000256" key="1">
    <source>
        <dbReference type="SAM" id="MobiDB-lite"/>
    </source>
</evidence>